<evidence type="ECO:0000313" key="3">
    <source>
        <dbReference type="EMBL" id="MFI0792910.1"/>
    </source>
</evidence>
<proteinExistence type="inferred from homology"/>
<dbReference type="SUPFAM" id="SSF75304">
    <property type="entry name" value="Amidase signature (AS) enzymes"/>
    <property type="match status" value="1"/>
</dbReference>
<protein>
    <submittedName>
        <fullName evidence="3">Amidase</fullName>
    </submittedName>
</protein>
<comment type="similarity">
    <text evidence="1">Belongs to the amidase family.</text>
</comment>
<dbReference type="Pfam" id="PF01425">
    <property type="entry name" value="Amidase"/>
    <property type="match status" value="1"/>
</dbReference>
<dbReference type="InterPro" id="IPR000120">
    <property type="entry name" value="Amidase"/>
</dbReference>
<comment type="caution">
    <text evidence="3">The sequence shown here is derived from an EMBL/GenBank/DDBJ whole genome shotgun (WGS) entry which is preliminary data.</text>
</comment>
<evidence type="ECO:0000256" key="1">
    <source>
        <dbReference type="ARBA" id="ARBA00009199"/>
    </source>
</evidence>
<feature type="domain" description="Amidase" evidence="2">
    <location>
        <begin position="32"/>
        <end position="439"/>
    </location>
</feature>
<evidence type="ECO:0000259" key="2">
    <source>
        <dbReference type="Pfam" id="PF01425"/>
    </source>
</evidence>
<dbReference type="InterPro" id="IPR036928">
    <property type="entry name" value="AS_sf"/>
</dbReference>
<evidence type="ECO:0000313" key="4">
    <source>
        <dbReference type="Proteomes" id="UP001611075"/>
    </source>
</evidence>
<keyword evidence="4" id="KW-1185">Reference proteome</keyword>
<dbReference type="Proteomes" id="UP001611075">
    <property type="component" value="Unassembled WGS sequence"/>
</dbReference>
<dbReference type="RefSeq" id="WP_396677958.1">
    <property type="nucleotide sequence ID" value="NZ_JBIRPU010000004.1"/>
</dbReference>
<dbReference type="InterPro" id="IPR023631">
    <property type="entry name" value="Amidase_dom"/>
</dbReference>
<reference evidence="3 4" key="1">
    <citation type="submission" date="2024-10" db="EMBL/GenBank/DDBJ databases">
        <title>The Natural Products Discovery Center: Release of the First 8490 Sequenced Strains for Exploring Actinobacteria Biosynthetic Diversity.</title>
        <authorList>
            <person name="Kalkreuter E."/>
            <person name="Kautsar S.A."/>
            <person name="Yang D."/>
            <person name="Bader C.D."/>
            <person name="Teijaro C.N."/>
            <person name="Fluegel L."/>
            <person name="Davis C.M."/>
            <person name="Simpson J.R."/>
            <person name="Lauterbach L."/>
            <person name="Steele A.D."/>
            <person name="Gui C."/>
            <person name="Meng S."/>
            <person name="Li G."/>
            <person name="Viehrig K."/>
            <person name="Ye F."/>
            <person name="Su P."/>
            <person name="Kiefer A.F."/>
            <person name="Nichols A."/>
            <person name="Cepeda A.J."/>
            <person name="Yan W."/>
            <person name="Fan B."/>
            <person name="Jiang Y."/>
            <person name="Adhikari A."/>
            <person name="Zheng C.-J."/>
            <person name="Schuster L."/>
            <person name="Cowan T.M."/>
            <person name="Smanski M.J."/>
            <person name="Chevrette M.G."/>
            <person name="De Carvalho L.P.S."/>
            <person name="Shen B."/>
        </authorList>
    </citation>
    <scope>NUCLEOTIDE SEQUENCE [LARGE SCALE GENOMIC DNA]</scope>
    <source>
        <strain evidence="3 4">NPDC021253</strain>
    </source>
</reference>
<gene>
    <name evidence="3" type="ORF">ACH4OY_09450</name>
</gene>
<organism evidence="3 4">
    <name type="scientific">Micromonospora rubida</name>
    <dbReference type="NCBI Taxonomy" id="2697657"/>
    <lineage>
        <taxon>Bacteria</taxon>
        <taxon>Bacillati</taxon>
        <taxon>Actinomycetota</taxon>
        <taxon>Actinomycetes</taxon>
        <taxon>Micromonosporales</taxon>
        <taxon>Micromonosporaceae</taxon>
        <taxon>Micromonospora</taxon>
    </lineage>
</organism>
<dbReference type="PANTHER" id="PTHR11895">
    <property type="entry name" value="TRANSAMIDASE"/>
    <property type="match status" value="1"/>
</dbReference>
<dbReference type="EMBL" id="JBIRPU010000004">
    <property type="protein sequence ID" value="MFI0792910.1"/>
    <property type="molecule type" value="Genomic_DNA"/>
</dbReference>
<dbReference type="PANTHER" id="PTHR11895:SF7">
    <property type="entry name" value="GLUTAMYL-TRNA(GLN) AMIDOTRANSFERASE SUBUNIT A, MITOCHONDRIAL"/>
    <property type="match status" value="1"/>
</dbReference>
<dbReference type="Gene3D" id="3.90.1300.10">
    <property type="entry name" value="Amidase signature (AS) domain"/>
    <property type="match status" value="1"/>
</dbReference>
<name>A0ABW7SIB6_9ACTN</name>
<sequence>MAVQDIMPTWVGATAKQIARGVRRGDVSATQVVADHLDHVARVDADLAAFRTVRGGEAITEAEKVDEQEELANLPLAGVPVAVKENTPVAGLPTWNGSAAVRSAVAEADHEVVRRLRGAGAVILGVTRMPELGLWALTDDGSAVTRNPWDSGRTPGGSSGGAAAAVAAGLVPMAHGNDGLGSIRIPAACCGLVGLKPGRGVVPCQLGADDWFGLTEHGMLTSTVADAAVGFQVLAGRPQEKLVPPHRLRVGVSLRSPVRGISPDAPNRDAVAAAGRLLAAAGHDAVPADPVYPTRLGLQGIATWFAAAAADVRAAGLDRRDLQRRNRRHVALGEWAHRRGYVREADRIAWRERSIGFFADHSVDLLLTPALAGPPPEAAGWSGRSWSANMKASISYAPYAAPWNIAGLPAIVVPVGRRPDGLPVAVQFVGPPGSELLLLGVAGQFELQAPWARHAPGYPRVGTGSPATA</sequence>
<accession>A0ABW7SIB6</accession>